<dbReference type="STRING" id="39947.A0A0P0W8N6"/>
<dbReference type="SMR" id="A0A0P0W8N6"/>
<organism evidence="2 3">
    <name type="scientific">Oryza sativa subsp. japonica</name>
    <name type="common">Rice</name>
    <dbReference type="NCBI Taxonomy" id="39947"/>
    <lineage>
        <taxon>Eukaryota</taxon>
        <taxon>Viridiplantae</taxon>
        <taxon>Streptophyta</taxon>
        <taxon>Embryophyta</taxon>
        <taxon>Tracheophyta</taxon>
        <taxon>Spermatophyta</taxon>
        <taxon>Magnoliopsida</taxon>
        <taxon>Liliopsida</taxon>
        <taxon>Poales</taxon>
        <taxon>Poaceae</taxon>
        <taxon>BOP clade</taxon>
        <taxon>Oryzoideae</taxon>
        <taxon>Oryzeae</taxon>
        <taxon>Oryzinae</taxon>
        <taxon>Oryza</taxon>
        <taxon>Oryza sativa</taxon>
    </lineage>
</organism>
<dbReference type="PaxDb" id="39947-A0A0P0W8N6"/>
<feature type="region of interest" description="Disordered" evidence="1">
    <location>
        <begin position="98"/>
        <end position="151"/>
    </location>
</feature>
<dbReference type="FunCoup" id="A0A0P0W8N6">
    <property type="interactions" value="10"/>
</dbReference>
<sequence>MECEDIPCSHIFVVVKFLGFDTIPRCCVVDRWTMGAKAAFRSDRNADPNVWSEHMVRYRSLRNLGSDAFFEAARNPEQTEKAMDFLKGILDKGSSSDENIVAGDFGPMPTHFSSSNQPLEKRVLDPEEIRAKGAPSKRRRPFRETLHTNNQ</sequence>
<reference evidence="2 3" key="2">
    <citation type="journal article" date="2013" name="Plant Cell Physiol.">
        <title>Rice Annotation Project Database (RAP-DB): an integrative and interactive database for rice genomics.</title>
        <authorList>
            <person name="Sakai H."/>
            <person name="Lee S.S."/>
            <person name="Tanaka T."/>
            <person name="Numa H."/>
            <person name="Kim J."/>
            <person name="Kawahara Y."/>
            <person name="Wakimoto H."/>
            <person name="Yang C.C."/>
            <person name="Iwamoto M."/>
            <person name="Abe T."/>
            <person name="Yamada Y."/>
            <person name="Muto A."/>
            <person name="Inokuchi H."/>
            <person name="Ikemura T."/>
            <person name="Matsumoto T."/>
            <person name="Sasaki T."/>
            <person name="Itoh T."/>
        </authorList>
    </citation>
    <scope>NUCLEOTIDE SEQUENCE [LARGE SCALE GENOMIC DNA]</scope>
    <source>
        <strain evidence="3">cv. Nipponbare</strain>
    </source>
</reference>
<protein>
    <submittedName>
        <fullName evidence="2">Os04g0316850 protein</fullName>
    </submittedName>
</protein>
<dbReference type="Proteomes" id="UP000059680">
    <property type="component" value="Chromosome 4"/>
</dbReference>
<proteinExistence type="predicted"/>
<reference evidence="3" key="1">
    <citation type="journal article" date="2005" name="Nature">
        <title>The map-based sequence of the rice genome.</title>
        <authorList>
            <consortium name="International rice genome sequencing project (IRGSP)"/>
            <person name="Matsumoto T."/>
            <person name="Wu J."/>
            <person name="Kanamori H."/>
            <person name="Katayose Y."/>
            <person name="Fujisawa M."/>
            <person name="Namiki N."/>
            <person name="Mizuno H."/>
            <person name="Yamamoto K."/>
            <person name="Antonio B.A."/>
            <person name="Baba T."/>
            <person name="Sakata K."/>
            <person name="Nagamura Y."/>
            <person name="Aoki H."/>
            <person name="Arikawa K."/>
            <person name="Arita K."/>
            <person name="Bito T."/>
            <person name="Chiden Y."/>
            <person name="Fujitsuka N."/>
            <person name="Fukunaka R."/>
            <person name="Hamada M."/>
            <person name="Harada C."/>
            <person name="Hayashi A."/>
            <person name="Hijishita S."/>
            <person name="Honda M."/>
            <person name="Hosokawa S."/>
            <person name="Ichikawa Y."/>
            <person name="Idonuma A."/>
            <person name="Iijima M."/>
            <person name="Ikeda M."/>
            <person name="Ikeno M."/>
            <person name="Ito K."/>
            <person name="Ito S."/>
            <person name="Ito T."/>
            <person name="Ito Y."/>
            <person name="Ito Y."/>
            <person name="Iwabuchi A."/>
            <person name="Kamiya K."/>
            <person name="Karasawa W."/>
            <person name="Kurita K."/>
            <person name="Katagiri S."/>
            <person name="Kikuta A."/>
            <person name="Kobayashi H."/>
            <person name="Kobayashi N."/>
            <person name="Machita K."/>
            <person name="Maehara T."/>
            <person name="Masukawa M."/>
            <person name="Mizubayashi T."/>
            <person name="Mukai Y."/>
            <person name="Nagasaki H."/>
            <person name="Nagata Y."/>
            <person name="Naito S."/>
            <person name="Nakashima M."/>
            <person name="Nakama Y."/>
            <person name="Nakamichi Y."/>
            <person name="Nakamura M."/>
            <person name="Meguro A."/>
            <person name="Negishi M."/>
            <person name="Ohta I."/>
            <person name="Ohta T."/>
            <person name="Okamoto M."/>
            <person name="Ono N."/>
            <person name="Saji S."/>
            <person name="Sakaguchi M."/>
            <person name="Sakai K."/>
            <person name="Shibata M."/>
            <person name="Shimokawa T."/>
            <person name="Song J."/>
            <person name="Takazaki Y."/>
            <person name="Terasawa K."/>
            <person name="Tsugane M."/>
            <person name="Tsuji K."/>
            <person name="Ueda S."/>
            <person name="Waki K."/>
            <person name="Yamagata H."/>
            <person name="Yamamoto M."/>
            <person name="Yamamoto S."/>
            <person name="Yamane H."/>
            <person name="Yoshiki S."/>
            <person name="Yoshihara R."/>
            <person name="Yukawa K."/>
            <person name="Zhong H."/>
            <person name="Yano M."/>
            <person name="Yuan Q."/>
            <person name="Ouyang S."/>
            <person name="Liu J."/>
            <person name="Jones K.M."/>
            <person name="Gansberger K."/>
            <person name="Moffat K."/>
            <person name="Hill J."/>
            <person name="Bera J."/>
            <person name="Fadrosh D."/>
            <person name="Jin S."/>
            <person name="Johri S."/>
            <person name="Kim M."/>
            <person name="Overton L."/>
            <person name="Reardon M."/>
            <person name="Tsitrin T."/>
            <person name="Vuong H."/>
            <person name="Weaver B."/>
            <person name="Ciecko A."/>
            <person name="Tallon L."/>
            <person name="Jackson J."/>
            <person name="Pai G."/>
            <person name="Aken S.V."/>
            <person name="Utterback T."/>
            <person name="Reidmuller S."/>
            <person name="Feldblyum T."/>
            <person name="Hsiao J."/>
            <person name="Zismann V."/>
            <person name="Iobst S."/>
            <person name="de Vazeille A.R."/>
            <person name="Buell C.R."/>
            <person name="Ying K."/>
            <person name="Li Y."/>
            <person name="Lu T."/>
            <person name="Huang Y."/>
            <person name="Zhao Q."/>
            <person name="Feng Q."/>
            <person name="Zhang L."/>
            <person name="Zhu J."/>
            <person name="Weng Q."/>
            <person name="Mu J."/>
            <person name="Lu Y."/>
            <person name="Fan D."/>
            <person name="Liu Y."/>
            <person name="Guan J."/>
            <person name="Zhang Y."/>
            <person name="Yu S."/>
            <person name="Liu X."/>
            <person name="Zhang Y."/>
            <person name="Hong G."/>
            <person name="Han B."/>
            <person name="Choisne N."/>
            <person name="Demange N."/>
            <person name="Orjeda G."/>
            <person name="Samain S."/>
            <person name="Cattolico L."/>
            <person name="Pelletier E."/>
            <person name="Couloux A."/>
            <person name="Segurens B."/>
            <person name="Wincker P."/>
            <person name="D'Hont A."/>
            <person name="Scarpelli C."/>
            <person name="Weissenbach J."/>
            <person name="Salanoubat M."/>
            <person name="Quetier F."/>
            <person name="Yu Y."/>
            <person name="Kim H.R."/>
            <person name="Rambo T."/>
            <person name="Currie J."/>
            <person name="Collura K."/>
            <person name="Luo M."/>
            <person name="Yang T."/>
            <person name="Ammiraju J.S.S."/>
            <person name="Engler F."/>
            <person name="Soderlund C."/>
            <person name="Wing R.A."/>
            <person name="Palmer L.E."/>
            <person name="de la Bastide M."/>
            <person name="Spiegel L."/>
            <person name="Nascimento L."/>
            <person name="Zutavern T."/>
            <person name="O'Shaughnessy A."/>
            <person name="Dike S."/>
            <person name="Dedhia N."/>
            <person name="Preston R."/>
            <person name="Balija V."/>
            <person name="McCombie W.R."/>
            <person name="Chow T."/>
            <person name="Chen H."/>
            <person name="Chung M."/>
            <person name="Chen C."/>
            <person name="Shaw J."/>
            <person name="Wu H."/>
            <person name="Hsiao K."/>
            <person name="Chao Y."/>
            <person name="Chu M."/>
            <person name="Cheng C."/>
            <person name="Hour A."/>
            <person name="Lee P."/>
            <person name="Lin S."/>
            <person name="Lin Y."/>
            <person name="Liou J."/>
            <person name="Liu S."/>
            <person name="Hsing Y."/>
            <person name="Raghuvanshi S."/>
            <person name="Mohanty A."/>
            <person name="Bharti A.K."/>
            <person name="Gaur A."/>
            <person name="Gupta V."/>
            <person name="Kumar D."/>
            <person name="Ravi V."/>
            <person name="Vij S."/>
            <person name="Kapur A."/>
            <person name="Khurana P."/>
            <person name="Khurana P."/>
            <person name="Khurana J.P."/>
            <person name="Tyagi A.K."/>
            <person name="Gaikwad K."/>
            <person name="Singh A."/>
            <person name="Dalal V."/>
            <person name="Srivastava S."/>
            <person name="Dixit A."/>
            <person name="Pal A.K."/>
            <person name="Ghazi I.A."/>
            <person name="Yadav M."/>
            <person name="Pandit A."/>
            <person name="Bhargava A."/>
            <person name="Sureshbabu K."/>
            <person name="Batra K."/>
            <person name="Sharma T.R."/>
            <person name="Mohapatra T."/>
            <person name="Singh N.K."/>
            <person name="Messing J."/>
            <person name="Nelson A.B."/>
            <person name="Fuks G."/>
            <person name="Kavchok S."/>
            <person name="Keizer G."/>
            <person name="Linton E."/>
            <person name="Llaca V."/>
            <person name="Song R."/>
            <person name="Tanyolac B."/>
            <person name="Young S."/>
            <person name="Ho-Il K."/>
            <person name="Hahn J.H."/>
            <person name="Sangsakoo G."/>
            <person name="Vanavichit A."/>
            <person name="de Mattos Luiz.A.T."/>
            <person name="Zimmer P.D."/>
            <person name="Malone G."/>
            <person name="Dellagostin O."/>
            <person name="de Oliveira A.C."/>
            <person name="Bevan M."/>
            <person name="Bancroft I."/>
            <person name="Minx P."/>
            <person name="Cordum H."/>
            <person name="Wilson R."/>
            <person name="Cheng Z."/>
            <person name="Jin W."/>
            <person name="Jiang J."/>
            <person name="Leong S.A."/>
            <person name="Iwama H."/>
            <person name="Gojobori T."/>
            <person name="Itoh T."/>
            <person name="Niimura Y."/>
            <person name="Fujii Y."/>
            <person name="Habara T."/>
            <person name="Sakai H."/>
            <person name="Sato Y."/>
            <person name="Wilson G."/>
            <person name="Kumar K."/>
            <person name="McCouch S."/>
            <person name="Juretic N."/>
            <person name="Hoen D."/>
            <person name="Wright S."/>
            <person name="Bruskiewich R."/>
            <person name="Bureau T."/>
            <person name="Miyao A."/>
            <person name="Hirochika H."/>
            <person name="Nishikawa T."/>
            <person name="Kadowaki K."/>
            <person name="Sugiura M."/>
            <person name="Burr B."/>
            <person name="Sasaki T."/>
        </authorList>
    </citation>
    <scope>NUCLEOTIDE SEQUENCE [LARGE SCALE GENOMIC DNA]</scope>
    <source>
        <strain evidence="3">cv. Nipponbare</strain>
    </source>
</reference>
<dbReference type="AlphaFoldDB" id="A0A0P0W8N6"/>
<name>A0A0P0W8N6_ORYSJ</name>
<evidence type="ECO:0000313" key="2">
    <source>
        <dbReference type="EMBL" id="BAS88552.1"/>
    </source>
</evidence>
<dbReference type="InParanoid" id="A0A0P0W8N6"/>
<dbReference type="EMBL" id="AP014960">
    <property type="protein sequence ID" value="BAS88552.1"/>
    <property type="molecule type" value="Genomic_DNA"/>
</dbReference>
<evidence type="ECO:0000313" key="3">
    <source>
        <dbReference type="Proteomes" id="UP000059680"/>
    </source>
</evidence>
<accession>A0A0P0W8N6</accession>
<feature type="compositionally biased region" description="Basic and acidic residues" evidence="1">
    <location>
        <begin position="119"/>
        <end position="131"/>
    </location>
</feature>
<evidence type="ECO:0000256" key="1">
    <source>
        <dbReference type="SAM" id="MobiDB-lite"/>
    </source>
</evidence>
<keyword evidence="3" id="KW-1185">Reference proteome</keyword>
<reference evidence="2 3" key="3">
    <citation type="journal article" date="2013" name="Rice">
        <title>Improvement of the Oryza sativa Nipponbare reference genome using next generation sequence and optical map data.</title>
        <authorList>
            <person name="Kawahara Y."/>
            <person name="de la Bastide M."/>
            <person name="Hamilton J.P."/>
            <person name="Kanamori H."/>
            <person name="McCombie W.R."/>
            <person name="Ouyang S."/>
            <person name="Schwartz D.C."/>
            <person name="Tanaka T."/>
            <person name="Wu J."/>
            <person name="Zhou S."/>
            <person name="Childs K.L."/>
            <person name="Davidson R.M."/>
            <person name="Lin H."/>
            <person name="Quesada-Ocampo L."/>
            <person name="Vaillancourt B."/>
            <person name="Sakai H."/>
            <person name="Lee S.S."/>
            <person name="Kim J."/>
            <person name="Numa H."/>
            <person name="Itoh T."/>
            <person name="Buell C.R."/>
            <person name="Matsumoto T."/>
        </authorList>
    </citation>
    <scope>NUCLEOTIDE SEQUENCE [LARGE SCALE GENOMIC DNA]</scope>
    <source>
        <strain evidence="3">cv. Nipponbare</strain>
    </source>
</reference>
<feature type="compositionally biased region" description="Basic and acidic residues" evidence="1">
    <location>
        <begin position="142"/>
        <end position="151"/>
    </location>
</feature>
<gene>
    <name evidence="2" type="ordered locus">Os04g0316850</name>
    <name evidence="2" type="ORF">OSNPB_040316850</name>
</gene>